<keyword evidence="2" id="KW-1185">Reference proteome</keyword>
<feature type="non-terminal residue" evidence="1">
    <location>
        <position position="1"/>
    </location>
</feature>
<proteinExistence type="predicted"/>
<gene>
    <name evidence="1" type="ORF">AFUS01_LOCUS32832</name>
</gene>
<dbReference type="EMBL" id="CAJVCH010526785">
    <property type="protein sequence ID" value="CAG7822567.1"/>
    <property type="molecule type" value="Genomic_DNA"/>
</dbReference>
<comment type="caution">
    <text evidence="1">The sequence shown here is derived from an EMBL/GenBank/DDBJ whole genome shotgun (WGS) entry which is preliminary data.</text>
</comment>
<dbReference type="Proteomes" id="UP000708208">
    <property type="component" value="Unassembled WGS sequence"/>
</dbReference>
<reference evidence="1" key="1">
    <citation type="submission" date="2021-06" db="EMBL/GenBank/DDBJ databases">
        <authorList>
            <person name="Hodson N. C."/>
            <person name="Mongue J. A."/>
            <person name="Jaron S. K."/>
        </authorList>
    </citation>
    <scope>NUCLEOTIDE SEQUENCE</scope>
</reference>
<evidence type="ECO:0000313" key="2">
    <source>
        <dbReference type="Proteomes" id="UP000708208"/>
    </source>
</evidence>
<name>A0A8J2PBT8_9HEXA</name>
<organism evidence="1 2">
    <name type="scientific">Allacma fusca</name>
    <dbReference type="NCBI Taxonomy" id="39272"/>
    <lineage>
        <taxon>Eukaryota</taxon>
        <taxon>Metazoa</taxon>
        <taxon>Ecdysozoa</taxon>
        <taxon>Arthropoda</taxon>
        <taxon>Hexapoda</taxon>
        <taxon>Collembola</taxon>
        <taxon>Symphypleona</taxon>
        <taxon>Sminthuridae</taxon>
        <taxon>Allacma</taxon>
    </lineage>
</organism>
<dbReference type="OrthoDB" id="5103at2759"/>
<dbReference type="AlphaFoldDB" id="A0A8J2PBT8"/>
<sequence>VKELHESHTAETILEYLENTIKEYGIHWEQVYSATVGNGANNLCALRECSEISDEEEDGTWSIMI</sequence>
<evidence type="ECO:0000313" key="1">
    <source>
        <dbReference type="EMBL" id="CAG7822567.1"/>
    </source>
</evidence>
<accession>A0A8J2PBT8</accession>
<protein>
    <submittedName>
        <fullName evidence="1">Uncharacterized protein</fullName>
    </submittedName>
</protein>